<dbReference type="GO" id="GO:0008652">
    <property type="term" value="P:amino acid biosynthetic process"/>
    <property type="evidence" value="ECO:0007669"/>
    <property type="project" value="UniProtKB-KW"/>
</dbReference>
<evidence type="ECO:0000256" key="1">
    <source>
        <dbReference type="ARBA" id="ARBA00022605"/>
    </source>
</evidence>
<feature type="binding site" evidence="7">
    <location>
        <position position="99"/>
    </location>
    <ligand>
        <name>substrate</name>
    </ligand>
</feature>
<feature type="binding site" evidence="7">
    <location>
        <position position="35"/>
    </location>
    <ligand>
        <name>Mg(2+)</name>
        <dbReference type="ChEBI" id="CHEBI:18420"/>
    </ligand>
</feature>
<keyword evidence="9" id="KW-1185">Reference proteome</keyword>
<accession>E8V7P2</accession>
<proteinExistence type="inferred from homology"/>
<dbReference type="GO" id="GO:0009073">
    <property type="term" value="P:aromatic amino acid family biosynthetic process"/>
    <property type="evidence" value="ECO:0007669"/>
    <property type="project" value="UniProtKB-KW"/>
</dbReference>
<feature type="binding site" evidence="7">
    <location>
        <position position="142"/>
    </location>
    <ligand>
        <name>ATP</name>
        <dbReference type="ChEBI" id="CHEBI:30616"/>
    </ligand>
</feature>
<comment type="subcellular location">
    <subcellularLocation>
        <location evidence="7">Cytoplasm</location>
    </subcellularLocation>
</comment>
<comment type="cofactor">
    <cofactor evidence="7">
        <name>Mg(2+)</name>
        <dbReference type="ChEBI" id="CHEBI:18420"/>
    </cofactor>
    <text evidence="7">Binds 1 Mg(2+) ion per subunit.</text>
</comment>
<dbReference type="GO" id="GO:0000287">
    <property type="term" value="F:magnesium ion binding"/>
    <property type="evidence" value="ECO:0007669"/>
    <property type="project" value="UniProtKB-UniRule"/>
</dbReference>
<comment type="catalytic activity">
    <reaction evidence="7">
        <text>shikimate + ATP = 3-phosphoshikimate + ADP + H(+)</text>
        <dbReference type="Rhea" id="RHEA:13121"/>
        <dbReference type="ChEBI" id="CHEBI:15378"/>
        <dbReference type="ChEBI" id="CHEBI:30616"/>
        <dbReference type="ChEBI" id="CHEBI:36208"/>
        <dbReference type="ChEBI" id="CHEBI:145989"/>
        <dbReference type="ChEBI" id="CHEBI:456216"/>
        <dbReference type="EC" id="2.7.1.71"/>
    </reaction>
</comment>
<keyword evidence="5 7" id="KW-0067">ATP-binding</keyword>
<dbReference type="RefSeq" id="WP_013567473.1">
    <property type="nucleotide sequence ID" value="NC_014963.1"/>
</dbReference>
<keyword evidence="6 7" id="KW-0057">Aromatic amino acid biosynthesis</keyword>
<keyword evidence="7" id="KW-0479">Metal-binding</keyword>
<dbReference type="GO" id="GO:0009423">
    <property type="term" value="P:chorismate biosynthetic process"/>
    <property type="evidence" value="ECO:0007669"/>
    <property type="project" value="UniProtKB-UniRule"/>
</dbReference>
<evidence type="ECO:0000256" key="7">
    <source>
        <dbReference type="HAMAP-Rule" id="MF_00109"/>
    </source>
</evidence>
<dbReference type="Gene3D" id="3.40.50.300">
    <property type="entry name" value="P-loop containing nucleotide triphosphate hydrolases"/>
    <property type="match status" value="1"/>
</dbReference>
<evidence type="ECO:0000313" key="9">
    <source>
        <dbReference type="Proteomes" id="UP000006844"/>
    </source>
</evidence>
<keyword evidence="3 7" id="KW-0547">Nucleotide-binding</keyword>
<evidence type="ECO:0000256" key="4">
    <source>
        <dbReference type="ARBA" id="ARBA00022777"/>
    </source>
</evidence>
<comment type="subunit">
    <text evidence="7">Monomer.</text>
</comment>
<dbReference type="Proteomes" id="UP000006844">
    <property type="component" value="Chromosome"/>
</dbReference>
<dbReference type="SUPFAM" id="SSF52540">
    <property type="entry name" value="P-loop containing nucleoside triphosphate hydrolases"/>
    <property type="match status" value="1"/>
</dbReference>
<dbReference type="CDD" id="cd00464">
    <property type="entry name" value="SK"/>
    <property type="match status" value="1"/>
</dbReference>
<organism evidence="8 9">
    <name type="scientific">Terriglobus saanensis (strain ATCC BAA-1853 / DSM 23119 / SP1PR4)</name>
    <dbReference type="NCBI Taxonomy" id="401053"/>
    <lineage>
        <taxon>Bacteria</taxon>
        <taxon>Pseudomonadati</taxon>
        <taxon>Acidobacteriota</taxon>
        <taxon>Terriglobia</taxon>
        <taxon>Terriglobales</taxon>
        <taxon>Acidobacteriaceae</taxon>
        <taxon>Terriglobus</taxon>
    </lineage>
</organism>
<keyword evidence="4 7" id="KW-0418">Kinase</keyword>
<keyword evidence="2 7" id="KW-0808">Transferase</keyword>
<evidence type="ECO:0000256" key="5">
    <source>
        <dbReference type="ARBA" id="ARBA00022840"/>
    </source>
</evidence>
<comment type="function">
    <text evidence="7">Catalyzes the specific phosphorylation of the 3-hydroxyl group of shikimic acid using ATP as a cosubstrate.</text>
</comment>
<dbReference type="eggNOG" id="COG0703">
    <property type="taxonomic scope" value="Bacteria"/>
</dbReference>
<keyword evidence="7" id="KW-0460">Magnesium</keyword>
<dbReference type="PANTHER" id="PTHR21087">
    <property type="entry name" value="SHIKIMATE KINASE"/>
    <property type="match status" value="1"/>
</dbReference>
<dbReference type="STRING" id="401053.AciPR4_0907"/>
<dbReference type="HOGENOM" id="CLU_057607_4_0_0"/>
<keyword evidence="1 7" id="KW-0028">Amino-acid biosynthesis</keyword>
<dbReference type="PANTHER" id="PTHR21087:SF16">
    <property type="entry name" value="SHIKIMATE KINASE 1, CHLOROPLASTIC"/>
    <property type="match status" value="1"/>
</dbReference>
<comment type="pathway">
    <text evidence="7">Metabolic intermediate biosynthesis; chorismate biosynthesis; chorismate from D-erythrose 4-phosphate and phosphoenolpyruvate: step 5/7.</text>
</comment>
<dbReference type="EC" id="2.7.1.71" evidence="7"/>
<dbReference type="EMBL" id="CP002467">
    <property type="protein sequence ID" value="ADV81740.1"/>
    <property type="molecule type" value="Genomic_DNA"/>
</dbReference>
<sequence length="191" mass="20844">MATTTVPLPLTPVPHSLPSQLKRIVLTGFMGAGKTTAGRRLAAALHWDFLDIDALLEERHGSTIADIFNTHGEDTFRRFESHAIAHALGHRNTVIALGGGAPEVLTNRLLLEQTPATAVVFLDAGFPALFDRCMLQPDAAVRPNLADPVAAEARFRARLPLYRRIARITVATEGKTPDETVITIQERLQNL</sequence>
<evidence type="ECO:0000313" key="8">
    <source>
        <dbReference type="EMBL" id="ADV81740.1"/>
    </source>
</evidence>
<dbReference type="GO" id="GO:0004765">
    <property type="term" value="F:shikimate kinase activity"/>
    <property type="evidence" value="ECO:0007669"/>
    <property type="project" value="UniProtKB-UniRule"/>
</dbReference>
<reference evidence="8 9" key="1">
    <citation type="journal article" date="2012" name="Stand. Genomic Sci.">
        <title>Complete genome sequence of Terriglobus saanensis type strain SP1PR4(T), an Acidobacteria from tundra soil.</title>
        <authorList>
            <person name="Rawat S.R."/>
            <person name="Mannisto M.K."/>
            <person name="Starovoytov V."/>
            <person name="Goodwin L."/>
            <person name="Nolan M."/>
            <person name="Hauser L."/>
            <person name="Land M."/>
            <person name="Davenport K.W."/>
            <person name="Woyke T."/>
            <person name="Haggblom M.M."/>
        </authorList>
    </citation>
    <scope>NUCLEOTIDE SEQUENCE</scope>
    <source>
        <strain evidence="9">ATCC BAA-1853 / DSM 23119 / SP1PR4</strain>
    </source>
</reference>
<dbReference type="InterPro" id="IPR027417">
    <property type="entry name" value="P-loop_NTPase"/>
</dbReference>
<evidence type="ECO:0000256" key="6">
    <source>
        <dbReference type="ARBA" id="ARBA00023141"/>
    </source>
</evidence>
<evidence type="ECO:0000256" key="3">
    <source>
        <dbReference type="ARBA" id="ARBA00022741"/>
    </source>
</evidence>
<dbReference type="GO" id="GO:0005524">
    <property type="term" value="F:ATP binding"/>
    <property type="evidence" value="ECO:0007669"/>
    <property type="project" value="UniProtKB-UniRule"/>
</dbReference>
<dbReference type="HAMAP" id="MF_00109">
    <property type="entry name" value="Shikimate_kinase"/>
    <property type="match status" value="1"/>
</dbReference>
<dbReference type="OrthoDB" id="9800332at2"/>
<feature type="binding site" evidence="7">
    <location>
        <begin position="31"/>
        <end position="36"/>
    </location>
    <ligand>
        <name>ATP</name>
        <dbReference type="ChEBI" id="CHEBI:30616"/>
    </ligand>
</feature>
<evidence type="ECO:0000256" key="2">
    <source>
        <dbReference type="ARBA" id="ARBA00022679"/>
    </source>
</evidence>
<dbReference type="UniPathway" id="UPA00053">
    <property type="reaction ID" value="UER00088"/>
</dbReference>
<dbReference type="InterPro" id="IPR031322">
    <property type="entry name" value="Shikimate/glucono_kinase"/>
</dbReference>
<comment type="similarity">
    <text evidence="7">Belongs to the shikimate kinase family.</text>
</comment>
<comment type="caution">
    <text evidence="7">Lacks conserved residue(s) required for the propagation of feature annotation.</text>
</comment>
<name>E8V7P2_TERSS</name>
<feature type="binding site" evidence="7">
    <location>
        <position position="53"/>
    </location>
    <ligand>
        <name>substrate</name>
    </ligand>
</feature>
<dbReference type="PRINTS" id="PR01100">
    <property type="entry name" value="SHIKIMTKNASE"/>
</dbReference>
<dbReference type="InterPro" id="IPR000623">
    <property type="entry name" value="Shikimate_kinase/TSH1"/>
</dbReference>
<gene>
    <name evidence="7" type="primary">aroK</name>
    <name evidence="8" type="ordered locus">AciPR4_0907</name>
</gene>
<dbReference type="AlphaFoldDB" id="E8V7P2"/>
<dbReference type="GO" id="GO:0005829">
    <property type="term" value="C:cytosol"/>
    <property type="evidence" value="ECO:0007669"/>
    <property type="project" value="TreeGrafter"/>
</dbReference>
<protein>
    <recommendedName>
        <fullName evidence="7">Shikimate kinase</fullName>
        <shortName evidence="7">SK</shortName>
        <ecNumber evidence="7">2.7.1.71</ecNumber>
    </recommendedName>
</protein>
<feature type="binding site" evidence="7">
    <location>
        <position position="158"/>
    </location>
    <ligand>
        <name>substrate</name>
    </ligand>
</feature>
<feature type="binding site" evidence="7">
    <location>
        <position position="77"/>
    </location>
    <ligand>
        <name>substrate</name>
    </ligand>
</feature>
<keyword evidence="7" id="KW-0963">Cytoplasm</keyword>
<dbReference type="KEGG" id="tsa:AciPR4_0907"/>
<dbReference type="Pfam" id="PF01202">
    <property type="entry name" value="SKI"/>
    <property type="match status" value="1"/>
</dbReference>